<evidence type="ECO:0000256" key="1">
    <source>
        <dbReference type="SAM" id="Phobius"/>
    </source>
</evidence>
<dbReference type="RefSeq" id="WP_116226415.1">
    <property type="nucleotide sequence ID" value="NZ_QHJU02000002.1"/>
</dbReference>
<keyword evidence="1" id="KW-1133">Transmembrane helix</keyword>
<reference evidence="2" key="1">
    <citation type="submission" date="2018-11" db="EMBL/GenBank/DDBJ databases">
        <title>Draft genome sequences of proposed Pectobacterium aquaticum sp. nov. isolated in France from fresh water.</title>
        <authorList>
            <person name="Pedron J."/>
            <person name="Barny M.A."/>
        </authorList>
    </citation>
    <scope>NUCLEOTIDE SEQUENCE [LARGE SCALE GENOMIC DNA]</scope>
    <source>
        <strain evidence="2">A35-S23-M15</strain>
    </source>
</reference>
<comment type="caution">
    <text evidence="2">The sequence shown here is derived from an EMBL/GenBank/DDBJ whole genome shotgun (WGS) entry which is preliminary data.</text>
</comment>
<dbReference type="EMBL" id="QHJW02000015">
    <property type="protein sequence ID" value="RRO09595.1"/>
    <property type="molecule type" value="Genomic_DNA"/>
</dbReference>
<keyword evidence="1" id="KW-0812">Transmembrane</keyword>
<feature type="transmembrane region" description="Helical" evidence="1">
    <location>
        <begin position="12"/>
        <end position="31"/>
    </location>
</feature>
<protein>
    <submittedName>
        <fullName evidence="2">Uncharacterized protein</fullName>
    </submittedName>
</protein>
<gene>
    <name evidence="2" type="ORF">DMB85_008235</name>
</gene>
<organism evidence="2 3">
    <name type="scientific">Pectobacterium aquaticum</name>
    <dbReference type="NCBI Taxonomy" id="2204145"/>
    <lineage>
        <taxon>Bacteria</taxon>
        <taxon>Pseudomonadati</taxon>
        <taxon>Pseudomonadota</taxon>
        <taxon>Gammaproteobacteria</taxon>
        <taxon>Enterobacterales</taxon>
        <taxon>Pectobacteriaceae</taxon>
        <taxon>Pectobacterium</taxon>
    </lineage>
</organism>
<evidence type="ECO:0000313" key="2">
    <source>
        <dbReference type="EMBL" id="RRO09595.1"/>
    </source>
</evidence>
<name>A0A426J914_9GAMM</name>
<accession>A0A426J914</accession>
<sequence>MFKASIIKGRVISIAAQLIALSFVVCILLVFSRAPMNDEASYYIGSGTDTISLREVNIKRFNGWYYSLGCLLEVNGHLVTATPDSCNQLLDETIALFDKYYPTKPREFIIYGRNIGRCSDLTTPRCPALEDNK</sequence>
<evidence type="ECO:0000313" key="3">
    <source>
        <dbReference type="Proteomes" id="UP000256817"/>
    </source>
</evidence>
<keyword evidence="3" id="KW-1185">Reference proteome</keyword>
<dbReference type="Proteomes" id="UP000256817">
    <property type="component" value="Unassembled WGS sequence"/>
</dbReference>
<proteinExistence type="predicted"/>
<keyword evidence="1" id="KW-0472">Membrane</keyword>